<feature type="signal peptide" evidence="1">
    <location>
        <begin position="1"/>
        <end position="21"/>
    </location>
</feature>
<evidence type="ECO:0000313" key="2">
    <source>
        <dbReference type="EMBL" id="CUJ98555.1"/>
    </source>
</evidence>
<dbReference type="RefSeq" id="WP_058311301.1">
    <property type="nucleotide sequence ID" value="NZ_CYTW01000002.1"/>
</dbReference>
<evidence type="ECO:0000313" key="3">
    <source>
        <dbReference type="Proteomes" id="UP000051870"/>
    </source>
</evidence>
<sequence>MNKLIPVFAIAFSALSGGVSAQEINGCGLSEADFTPALKKQMEGQWTIHLGPGERTAKVGTTVTSLPLPDGNSEIVPILLDEDRLIAHFSLLGDQELAPLGEDIKLEGVRGELARRPDVAANARVMLDHAGLGQVPACNPGDMLRIGFRRSLKSVSTGKENEFTYEIYLLNENLMGGMVKVDEGGGVYAQRLISLKKE</sequence>
<keyword evidence="1" id="KW-0732">Signal</keyword>
<proteinExistence type="predicted"/>
<gene>
    <name evidence="2" type="ORF">PH7735_02090</name>
</gene>
<name>A0A0P1I8Z1_9RHOB</name>
<dbReference type="Proteomes" id="UP000051870">
    <property type="component" value="Unassembled WGS sequence"/>
</dbReference>
<dbReference type="EMBL" id="CYTW01000002">
    <property type="protein sequence ID" value="CUJ98555.1"/>
    <property type="molecule type" value="Genomic_DNA"/>
</dbReference>
<accession>A0A0P1I8Z1</accession>
<reference evidence="3" key="1">
    <citation type="submission" date="2015-09" db="EMBL/GenBank/DDBJ databases">
        <authorList>
            <person name="Rodrigo-Torres Lidia"/>
            <person name="Arahal R.David."/>
        </authorList>
    </citation>
    <scope>NUCLEOTIDE SEQUENCE [LARGE SCALE GENOMIC DNA]</scope>
    <source>
        <strain evidence="3">CECT 7735</strain>
    </source>
</reference>
<feature type="chain" id="PRO_5006064999" evidence="1">
    <location>
        <begin position="22"/>
        <end position="198"/>
    </location>
</feature>
<keyword evidence="3" id="KW-1185">Reference proteome</keyword>
<evidence type="ECO:0000256" key="1">
    <source>
        <dbReference type="SAM" id="SignalP"/>
    </source>
</evidence>
<dbReference type="GeneID" id="83881122"/>
<organism evidence="2 3">
    <name type="scientific">Shimia thalassica</name>
    <dbReference type="NCBI Taxonomy" id="1715693"/>
    <lineage>
        <taxon>Bacteria</taxon>
        <taxon>Pseudomonadati</taxon>
        <taxon>Pseudomonadota</taxon>
        <taxon>Alphaproteobacteria</taxon>
        <taxon>Rhodobacterales</taxon>
        <taxon>Roseobacteraceae</taxon>
    </lineage>
</organism>
<dbReference type="STRING" id="1715693.PH7735_02090"/>
<protein>
    <submittedName>
        <fullName evidence="2">Uncharacterized protein</fullName>
    </submittedName>
</protein>
<dbReference type="AlphaFoldDB" id="A0A0P1I8Z1"/>